<keyword evidence="13" id="KW-1185">Reference proteome</keyword>
<comment type="caution">
    <text evidence="12">The sequence shown here is derived from an EMBL/GenBank/DDBJ whole genome shotgun (WGS) entry which is preliminary data.</text>
</comment>
<keyword evidence="6" id="KW-0472">Membrane</keyword>
<dbReference type="GO" id="GO:0007165">
    <property type="term" value="P:signal transduction"/>
    <property type="evidence" value="ECO:0007669"/>
    <property type="project" value="UniProtKB-KW"/>
</dbReference>
<dbReference type="CDD" id="cd12912">
    <property type="entry name" value="PDC2_MCP_like"/>
    <property type="match status" value="1"/>
</dbReference>
<evidence type="ECO:0000256" key="9">
    <source>
        <dbReference type="PROSITE-ProRule" id="PRU00284"/>
    </source>
</evidence>
<feature type="domain" description="Methyl-accepting transducer" evidence="10">
    <location>
        <begin position="454"/>
        <end position="725"/>
    </location>
</feature>
<dbReference type="PANTHER" id="PTHR32089">
    <property type="entry name" value="METHYL-ACCEPTING CHEMOTAXIS PROTEIN MCPB"/>
    <property type="match status" value="1"/>
</dbReference>
<reference evidence="12 13" key="1">
    <citation type="submission" date="2019-09" db="EMBL/GenBank/DDBJ databases">
        <title>In-depth cultivation of the pig gut microbiome towards novel bacterial diversity and tailored functional studies.</title>
        <authorList>
            <person name="Wylensek D."/>
            <person name="Hitch T.C.A."/>
            <person name="Clavel T."/>
        </authorList>
    </citation>
    <scope>NUCLEOTIDE SEQUENCE [LARGE SCALE GENOMIC DNA]</scope>
    <source>
        <strain evidence="12 13">WCA3-693-APC-4?</strain>
    </source>
</reference>
<evidence type="ECO:0000256" key="2">
    <source>
        <dbReference type="ARBA" id="ARBA00022475"/>
    </source>
</evidence>
<keyword evidence="5" id="KW-1133">Transmembrane helix</keyword>
<dbReference type="Gene3D" id="3.30.450.20">
    <property type="entry name" value="PAS domain"/>
    <property type="match status" value="1"/>
</dbReference>
<dbReference type="Pfam" id="PF00015">
    <property type="entry name" value="MCPsignal"/>
    <property type="match status" value="1"/>
</dbReference>
<dbReference type="RefSeq" id="WP_154438532.1">
    <property type="nucleotide sequence ID" value="NZ_VUNQ01000002.1"/>
</dbReference>
<evidence type="ECO:0000313" key="13">
    <source>
        <dbReference type="Proteomes" id="UP000469523"/>
    </source>
</evidence>
<comment type="similarity">
    <text evidence="8">Belongs to the methyl-accepting chemotaxis (MCP) protein family.</text>
</comment>
<name>A0A6N7XR40_9FIRM</name>
<dbReference type="PROSITE" id="PS50885">
    <property type="entry name" value="HAMP"/>
    <property type="match status" value="1"/>
</dbReference>
<keyword evidence="3" id="KW-0145">Chemotaxis</keyword>
<keyword evidence="4" id="KW-0812">Transmembrane</keyword>
<evidence type="ECO:0000256" key="8">
    <source>
        <dbReference type="ARBA" id="ARBA00029447"/>
    </source>
</evidence>
<sequence length="740" mass="81549">MFKKREKKYLFKKRNVKYLPKKQSMKSLFKKLRIKPLLKKDSIKNLFNKSPIKPMSRKHSMKNLIREKATQRSIGTSLVLTISLLIIALSIVVSSTAYMIGQKSLMKNAHELLLNKATDSANIVNEQIQNYTLSIEPLGSLEFLGDSEVSWEEKLILLRTEKARLKLSGIGISDTKGNLVLDDNTKINIKDTDYFKSSNGGTSFFSKPFYREESEAMDIAISVPLKHKKIIVGSIIAYKNANELYKTVNDIKLGESGSAYILDEQVDVISHPTIIPNASTKAPSINFHSLIDRVAPNSQSSIENLFESISNKDSGITSYKLDKEVIHVGYAPIGSKGWSLIVNITEKDILSGLSSLKQTLLSIGAVSLVIGIILSYLSSKRITDRIIDISKKTRDLSNLDLSFTIDDKILERKDELGLMGQSIQRVIDSIKTFALETQESSESLAASSEELAAITEESSAASISISEAANEISDKSKSQLEEMLNISNMMNNVSHEFQLALNESKLVEESNEKALVVTEEGKTVVDEVIAQMDNIKSSTHKVKSSLENINSSSKKMDAILVVIQGIADQTNLLALNAAIEAARAGEAGRGFSVVADEIRKLAEQTKNSTSEIGKIIKQNHELIIDANENMEFSNEEVEKGTYKVNDTKKAFDHIAEIISTINLGMSNAIDAISNVSVSVEEAVTSIERSESISKEVTEQIHNISTATTEQMASMEQITTSTDELANLADSLQGILKNIKL</sequence>
<proteinExistence type="inferred from homology"/>
<keyword evidence="7 9" id="KW-0807">Transducer</keyword>
<evidence type="ECO:0000256" key="5">
    <source>
        <dbReference type="ARBA" id="ARBA00022989"/>
    </source>
</evidence>
<dbReference type="SUPFAM" id="SSF58104">
    <property type="entry name" value="Methyl-accepting chemotaxis protein (MCP) signaling domain"/>
    <property type="match status" value="1"/>
</dbReference>
<dbReference type="CDD" id="cd11386">
    <property type="entry name" value="MCP_signal"/>
    <property type="match status" value="1"/>
</dbReference>
<protein>
    <submittedName>
        <fullName evidence="12">HAMP domain-containing protein</fullName>
    </submittedName>
</protein>
<dbReference type="CDD" id="cd18773">
    <property type="entry name" value="PDC1_HK_sensor"/>
    <property type="match status" value="1"/>
</dbReference>
<keyword evidence="2" id="KW-1003">Cell membrane</keyword>
<comment type="subcellular location">
    <subcellularLocation>
        <location evidence="1">Cell membrane</location>
        <topology evidence="1">Multi-pass membrane protein</topology>
    </subcellularLocation>
</comment>
<gene>
    <name evidence="12" type="ORF">FYJ83_01885</name>
</gene>
<dbReference type="SMART" id="SM00304">
    <property type="entry name" value="HAMP"/>
    <property type="match status" value="1"/>
</dbReference>
<evidence type="ECO:0000313" key="12">
    <source>
        <dbReference type="EMBL" id="MSU00217.1"/>
    </source>
</evidence>
<dbReference type="EMBL" id="VUNQ01000002">
    <property type="protein sequence ID" value="MSU00217.1"/>
    <property type="molecule type" value="Genomic_DNA"/>
</dbReference>
<dbReference type="InterPro" id="IPR003660">
    <property type="entry name" value="HAMP_dom"/>
</dbReference>
<evidence type="ECO:0000256" key="7">
    <source>
        <dbReference type="ARBA" id="ARBA00023224"/>
    </source>
</evidence>
<dbReference type="Gene3D" id="1.10.287.950">
    <property type="entry name" value="Methyl-accepting chemotaxis protein"/>
    <property type="match status" value="1"/>
</dbReference>
<evidence type="ECO:0000256" key="4">
    <source>
        <dbReference type="ARBA" id="ARBA00022692"/>
    </source>
</evidence>
<feature type="domain" description="HAMP" evidence="11">
    <location>
        <begin position="380"/>
        <end position="435"/>
    </location>
</feature>
<evidence type="ECO:0000256" key="1">
    <source>
        <dbReference type="ARBA" id="ARBA00004651"/>
    </source>
</evidence>
<dbReference type="SMART" id="SM00283">
    <property type="entry name" value="MA"/>
    <property type="match status" value="1"/>
</dbReference>
<organism evidence="12 13">
    <name type="scientific">Tissierella pigra</name>
    <dbReference type="NCBI Taxonomy" id="2607614"/>
    <lineage>
        <taxon>Bacteria</taxon>
        <taxon>Bacillati</taxon>
        <taxon>Bacillota</taxon>
        <taxon>Tissierellia</taxon>
        <taxon>Tissierellales</taxon>
        <taxon>Tissierellaceae</taxon>
        <taxon>Tissierella</taxon>
    </lineage>
</organism>
<dbReference type="InterPro" id="IPR033479">
    <property type="entry name" value="dCache_1"/>
</dbReference>
<dbReference type="PROSITE" id="PS50111">
    <property type="entry name" value="CHEMOTAXIS_TRANSDUC_2"/>
    <property type="match status" value="1"/>
</dbReference>
<evidence type="ECO:0000259" key="11">
    <source>
        <dbReference type="PROSITE" id="PS50885"/>
    </source>
</evidence>
<dbReference type="PANTHER" id="PTHR32089:SF112">
    <property type="entry name" value="LYSOZYME-LIKE PROTEIN-RELATED"/>
    <property type="match status" value="1"/>
</dbReference>
<dbReference type="InterPro" id="IPR004089">
    <property type="entry name" value="MCPsignal_dom"/>
</dbReference>
<dbReference type="GO" id="GO:0005886">
    <property type="term" value="C:plasma membrane"/>
    <property type="evidence" value="ECO:0007669"/>
    <property type="project" value="UniProtKB-SubCell"/>
</dbReference>
<dbReference type="GO" id="GO:0006935">
    <property type="term" value="P:chemotaxis"/>
    <property type="evidence" value="ECO:0007669"/>
    <property type="project" value="UniProtKB-KW"/>
</dbReference>
<dbReference type="Proteomes" id="UP000469523">
    <property type="component" value="Unassembled WGS sequence"/>
</dbReference>
<dbReference type="Gene3D" id="6.10.340.10">
    <property type="match status" value="1"/>
</dbReference>
<accession>A0A6N7XR40</accession>
<dbReference type="AlphaFoldDB" id="A0A6N7XR40"/>
<evidence type="ECO:0000256" key="6">
    <source>
        <dbReference type="ARBA" id="ARBA00023136"/>
    </source>
</evidence>
<evidence type="ECO:0000259" key="10">
    <source>
        <dbReference type="PROSITE" id="PS50111"/>
    </source>
</evidence>
<dbReference type="Pfam" id="PF02743">
    <property type="entry name" value="dCache_1"/>
    <property type="match status" value="1"/>
</dbReference>
<evidence type="ECO:0000256" key="3">
    <source>
        <dbReference type="ARBA" id="ARBA00022500"/>
    </source>
</evidence>